<feature type="region of interest" description="Disordered" evidence="5">
    <location>
        <begin position="110"/>
        <end position="202"/>
    </location>
</feature>
<dbReference type="Pfam" id="PF11894">
    <property type="entry name" value="Nup192"/>
    <property type="match status" value="1"/>
</dbReference>
<accession>A0A9K3PK82</accession>
<keyword evidence="7" id="KW-1185">Reference proteome</keyword>
<evidence type="ECO:0000256" key="1">
    <source>
        <dbReference type="ARBA" id="ARBA00004123"/>
    </source>
</evidence>
<dbReference type="Proteomes" id="UP000693970">
    <property type="component" value="Unassembled WGS sequence"/>
</dbReference>
<feature type="compositionally biased region" description="Gly residues" evidence="5">
    <location>
        <begin position="56"/>
        <end position="65"/>
    </location>
</feature>
<feature type="region of interest" description="Disordered" evidence="5">
    <location>
        <begin position="1"/>
        <end position="71"/>
    </location>
</feature>
<keyword evidence="4" id="KW-0539">Nucleus</keyword>
<evidence type="ECO:0000313" key="6">
    <source>
        <dbReference type="EMBL" id="KAG7350802.1"/>
    </source>
</evidence>
<dbReference type="EMBL" id="JAGRRH010000018">
    <property type="protein sequence ID" value="KAG7350802.1"/>
    <property type="molecule type" value="Genomic_DNA"/>
</dbReference>
<feature type="compositionally biased region" description="Low complexity" evidence="5">
    <location>
        <begin position="110"/>
        <end position="122"/>
    </location>
</feature>
<name>A0A9K3PK82_9STRA</name>
<evidence type="ECO:0000256" key="4">
    <source>
        <dbReference type="ARBA" id="ARBA00023242"/>
    </source>
</evidence>
<reference evidence="6" key="2">
    <citation type="submission" date="2021-04" db="EMBL/GenBank/DDBJ databases">
        <authorList>
            <person name="Podell S."/>
        </authorList>
    </citation>
    <scope>NUCLEOTIDE SEQUENCE</scope>
    <source>
        <strain evidence="6">Hildebrandi</strain>
    </source>
</reference>
<dbReference type="InterPro" id="IPR021827">
    <property type="entry name" value="Nup186/Nup192/Nup205"/>
</dbReference>
<feature type="compositionally biased region" description="Low complexity" evidence="5">
    <location>
        <begin position="18"/>
        <end position="31"/>
    </location>
</feature>
<gene>
    <name evidence="6" type="ORF">IV203_010162</name>
</gene>
<evidence type="ECO:0000256" key="2">
    <source>
        <dbReference type="ARBA" id="ARBA00005892"/>
    </source>
</evidence>
<reference evidence="6" key="1">
    <citation type="journal article" date="2021" name="Sci. Rep.">
        <title>Diploid genomic architecture of Nitzschia inconspicua, an elite biomass production diatom.</title>
        <authorList>
            <person name="Oliver A."/>
            <person name="Podell S."/>
            <person name="Pinowska A."/>
            <person name="Traller J.C."/>
            <person name="Smith S.R."/>
            <person name="McClure R."/>
            <person name="Beliaev A."/>
            <person name="Bohutskyi P."/>
            <person name="Hill E.A."/>
            <person name="Rabines A."/>
            <person name="Zheng H."/>
            <person name="Allen L.Z."/>
            <person name="Kuo A."/>
            <person name="Grigoriev I.V."/>
            <person name="Allen A.E."/>
            <person name="Hazlebeck D."/>
            <person name="Allen E.E."/>
        </authorList>
    </citation>
    <scope>NUCLEOTIDE SEQUENCE</scope>
    <source>
        <strain evidence="6">Hildebrandi</strain>
    </source>
</reference>
<evidence type="ECO:0000256" key="3">
    <source>
        <dbReference type="ARBA" id="ARBA00022448"/>
    </source>
</evidence>
<dbReference type="OrthoDB" id="2019644at2759"/>
<evidence type="ECO:0000313" key="7">
    <source>
        <dbReference type="Proteomes" id="UP000693970"/>
    </source>
</evidence>
<feature type="compositionally biased region" description="Low complexity" evidence="5">
    <location>
        <begin position="130"/>
        <end position="160"/>
    </location>
</feature>
<feature type="compositionally biased region" description="Low complexity" evidence="5">
    <location>
        <begin position="173"/>
        <end position="196"/>
    </location>
</feature>
<comment type="subcellular location">
    <subcellularLocation>
        <location evidence="1">Nucleus</location>
    </subcellularLocation>
</comment>
<sequence length="2457" mass="265733">MTFQFGSSSTFGGGGASGATSGNNNDSSNNTPPAPAPHSGSGLSFGSTPAPSTGFSFGGGGGATPGGSAATSGPAFGSAAAAPSATLFGGAGSTTPAPATPAVNNLFSTAAPIPGTSSTTTPAPAPPPAFSFGGSQAATNGPSPGAADGAAAATTNAPGSEGAPSTFSFGVNAPATSTSATPASAESLTPAAPAPTGFNFGSAPSPSNALNVTATTSTAAAPPLPQVTLTVPTFDATFENLGLWTSIRQKCASLGESTFASQELSTFLAQNATSGLLQVKMVDWTPSNSALRQQLVQKPVVGLEQENMLPTKVATLNQETLQQILLLATDLRISEAHAVCLYSQVSQDFDAIESLLSHDNGRCIMDQLQPSPPYNSIVKLASRFYFYERHLKLQSILLLLQHRIKDDPDVLRATDVLLKDGRLIDNLMSLIQEYGQRIAVLQRDVVVSPVNMTFGGSNNTNSAVPTSMAQLHLMFCQKERQMAAEALVFVAYHTQFEPNEVTSLIDLIHVISQDAKKPSALDDVPTATDYHSSAPSWSHSTSQHFSWPQKDLFVWQKELVEQISASGQIELMECISLLIAAAIAAMDSKQVLYNRELHAPNSFGSGNMLLPPGQPSAENIGSLHERFKQDARNSWERQDIWGILACSFALLLRSAPSLIASPRGPSSYFPKEIRETARAGLELAMDVHSFTFCRLTMLPFLEKLTSAGASDICDVSEFGLAIVAEFFASYMNELGDEGSLPISRHRWQNDEEEELKLRQEEQDSQRRFEHWAGSTSHISEEKIPSSVDLMNRPDCLDDLLALATAVCSLGWHYARPFWSRDEGTGLLIPSQTLLECMALAAEDESLAPIVLSWLAALSVNEISASAVFELLKAKSGSVESSFSVKYRWAALISNLRWYAQELSPNETTNALSKPSSSSSHSNLDTSYYYDVSGSIYSGVNSSGVPSYQQGGGASSTASAQAAKKKRKRLSESSLVNIASHLAVIMNTSLHSAKARREILSLTLQVNNGGVVIGEDETLVVLFKLALAPLPSSTRGATFSTIASLLQPASGEEDADTKSFLEKQGRNGWDYLESCSLLPIPMLDRYFVATQGVYNKVNVQFPPSSLELASFNEDANTQIPKDPLYGIVYEMEHIEAKTGWYPATEGFLELLKALVCAVGCPSNLGESWRPRTGCTPYVEYVLNFVLPRALGLNGKPILPFRLLGDQSRLVAKALAVVDAALVRYEVPRPAVKTLCGTDSMSILDLEILNEKVISPSSKMDAQEAERDFANLTTSAATTPHLTSVESSNIVNANTQLTSTTSVPLAKSPGFTILAELLSSSRGDLLRILCAILTEFDGAKGVLPLFGDQAKMMALSYALYGSTPPTFAGAVAGEKRYNGISVKEQAFLKPLFPRFLLSNIDETSFDDSGYWRERTIKTTLDVLCTSAAKEDTFVAALSVVQSPPLIMCPVLQFEQIPSGKANIVVLDPRSVDVHASRLTDLLLSTTDSRRVRSAIVEYIGFDASTDSNDAGISGTALLLVYRMLQAVARTPNSGTFFGDQIAAKAFSIALSKRLVLSANRLHVPIENEILRVILNWIVADLRQGRIEDNGIAQTLLGVPSLRQDIPLRTPRHNHHSGSVENCFDAMVDILLHKQLVLYSQKGASVASLCYEILFRLYDMLRLDDVVSTKLVAYTSKKLRQVSFWERSLQSLLSWDTVALGDDHRTEIFHCAAWVLKGLSSELRLLIGSVSQRTLVSHTYLECSPSACVSLLSFLYKSDQANMKSLIEMLPLEVINPVATPPPREALIHAKFNLSGAPDVVDSYELVDGKIVFSWLSKNGMKRDVVETNRWIEEWNLLVERTCAMAHLTDSISLIICATTYCCNALEGYHSVLSCSPGQNHQWLHAGGAQDLMEAILRKLDIGTHVIGNSAMDAVLISAATKNLSKAILDLSEFISALMEDGLISPSSLIQLAAMIARAIHSSCIGQDEVDEASNRYVRSNILGSGLVRLLQSSASMEAEFVKQHTVDFIRAAQGLAQLSCFIVSHGAYLAHISVWARSSLSFLILSVSDAQAPTAEESFVCSCMLPSLLDKLFRLVENLDTDVCELLQTIAMQPFGSQLLIDARVCHSLKTTADEYAREDARITNQGDSTLKNAEIRAPRFLRGHLKLMCSLLSNVSPSFGNGLATDCLDIMSVYSVIFQRMCSSFPTDIEDLMWALRCIILICNLAETVGGTLSDKDRFKHVLRHTGLLGAEFTLLLEHLLENPLPPDMLPQAFPRELVSESQTIPSSVVRLETHIKPSWWEAIPDRSAEFQFDAPATKDFSLHITPMNGWTETSFNYGIAAAEICSLGLQLQRRMAVPSDLRKVARGIHQTIFSAGMVGAREMQLVSQDAISLMDVDGHGNREMEKVFVRSLSDALAQLSEQALTLALSLSPGKENDPRDPVVVAVSTLHGALPYITAEKREFITALCEEIVSGSKI</sequence>
<organism evidence="6 7">
    <name type="scientific">Nitzschia inconspicua</name>
    <dbReference type="NCBI Taxonomy" id="303405"/>
    <lineage>
        <taxon>Eukaryota</taxon>
        <taxon>Sar</taxon>
        <taxon>Stramenopiles</taxon>
        <taxon>Ochrophyta</taxon>
        <taxon>Bacillariophyta</taxon>
        <taxon>Bacillariophyceae</taxon>
        <taxon>Bacillariophycidae</taxon>
        <taxon>Bacillariales</taxon>
        <taxon>Bacillariaceae</taxon>
        <taxon>Nitzschia</taxon>
    </lineage>
</organism>
<evidence type="ECO:0000256" key="5">
    <source>
        <dbReference type="SAM" id="MobiDB-lite"/>
    </source>
</evidence>
<dbReference type="GO" id="GO:0005643">
    <property type="term" value="C:nuclear pore"/>
    <property type="evidence" value="ECO:0007669"/>
    <property type="project" value="InterPro"/>
</dbReference>
<feature type="compositionally biased region" description="Low complexity" evidence="5">
    <location>
        <begin position="1"/>
        <end position="10"/>
    </location>
</feature>
<proteinExistence type="inferred from homology"/>
<comment type="similarity">
    <text evidence="2">Belongs to the NUP186/NUP192/NUP205 family.</text>
</comment>
<comment type="caution">
    <text evidence="6">The sequence shown here is derived from an EMBL/GenBank/DDBJ whole genome shotgun (WGS) entry which is preliminary data.</text>
</comment>
<dbReference type="PANTHER" id="PTHR31344:SF0">
    <property type="entry name" value="NUCLEAR PORE COMPLEX PROTEIN NUP205"/>
    <property type="match status" value="1"/>
</dbReference>
<protein>
    <submittedName>
        <fullName evidence="6">Uncharacterized protein</fullName>
    </submittedName>
</protein>
<dbReference type="PANTHER" id="PTHR31344">
    <property type="entry name" value="NUCLEAR PORE COMPLEX PROTEIN NUP205"/>
    <property type="match status" value="1"/>
</dbReference>
<keyword evidence="3" id="KW-0813">Transport</keyword>